<dbReference type="EMBL" id="JAHUZN010000006">
    <property type="protein sequence ID" value="KAG8491198.1"/>
    <property type="molecule type" value="Genomic_DNA"/>
</dbReference>
<proteinExistence type="predicted"/>
<name>A0A8J6D4S8_9ROSI</name>
<comment type="caution">
    <text evidence="1">The sequence shown here is derived from an EMBL/GenBank/DDBJ whole genome shotgun (WGS) entry which is preliminary data.</text>
</comment>
<reference evidence="1 2" key="1">
    <citation type="journal article" date="2021" name="bioRxiv">
        <title>The Gossypium anomalum genome as a resource for cotton improvement and evolutionary analysis of hybrid incompatibility.</title>
        <authorList>
            <person name="Grover C.E."/>
            <person name="Yuan D."/>
            <person name="Arick M.A."/>
            <person name="Miller E.R."/>
            <person name="Hu G."/>
            <person name="Peterson D.G."/>
            <person name="Wendel J.F."/>
            <person name="Udall J.A."/>
        </authorList>
    </citation>
    <scope>NUCLEOTIDE SEQUENCE [LARGE SCALE GENOMIC DNA]</scope>
    <source>
        <strain evidence="1">JFW-Udall</strain>
        <tissue evidence="1">Leaf</tissue>
    </source>
</reference>
<accession>A0A8J6D4S8</accession>
<evidence type="ECO:0000313" key="2">
    <source>
        <dbReference type="Proteomes" id="UP000701853"/>
    </source>
</evidence>
<dbReference type="Proteomes" id="UP000701853">
    <property type="component" value="Chromosome 6"/>
</dbReference>
<organism evidence="1 2">
    <name type="scientific">Gossypium anomalum</name>
    <dbReference type="NCBI Taxonomy" id="47600"/>
    <lineage>
        <taxon>Eukaryota</taxon>
        <taxon>Viridiplantae</taxon>
        <taxon>Streptophyta</taxon>
        <taxon>Embryophyta</taxon>
        <taxon>Tracheophyta</taxon>
        <taxon>Spermatophyta</taxon>
        <taxon>Magnoliopsida</taxon>
        <taxon>eudicotyledons</taxon>
        <taxon>Gunneridae</taxon>
        <taxon>Pentapetalae</taxon>
        <taxon>rosids</taxon>
        <taxon>malvids</taxon>
        <taxon>Malvales</taxon>
        <taxon>Malvaceae</taxon>
        <taxon>Malvoideae</taxon>
        <taxon>Gossypium</taxon>
    </lineage>
</organism>
<evidence type="ECO:0000313" key="1">
    <source>
        <dbReference type="EMBL" id="KAG8491198.1"/>
    </source>
</evidence>
<gene>
    <name evidence="1" type="ORF">CXB51_014362</name>
</gene>
<sequence length="77" mass="8685">MKPAKSGLGNKNIKNNYKSCHDRLYIAAMAKAHEELATPRFETAKSNLKLQPNIGKPTLNKDNIKQKLWPKANMHKG</sequence>
<dbReference type="AlphaFoldDB" id="A0A8J6D4S8"/>
<keyword evidence="2" id="KW-1185">Reference proteome</keyword>
<protein>
    <submittedName>
        <fullName evidence="1">Uncharacterized protein</fullName>
    </submittedName>
</protein>